<dbReference type="STRING" id="610380.E2C9G1"/>
<name>E2C9G1_HARSA</name>
<sequence length="128" mass="14371">MVCLGHIKTQTLVNISLRPSGADVFYRFRTMSTFPKELKVCGSASSGGEVCCSADMELRLQARARDSHEKATKETLHKLHQILSSRGNRFHSSSSGSFLLGTCDVRIYEESSSRQSSIYRMRHLKQTN</sequence>
<accession>E2C9G1</accession>
<dbReference type="InParanoid" id="E2C9G1"/>
<dbReference type="OrthoDB" id="10010764at2759"/>
<dbReference type="AlphaFoldDB" id="E2C9G1"/>
<evidence type="ECO:0000313" key="1">
    <source>
        <dbReference type="EMBL" id="EFN75418.1"/>
    </source>
</evidence>
<dbReference type="Proteomes" id="UP000008237">
    <property type="component" value="Unassembled WGS sequence"/>
</dbReference>
<reference evidence="1 2" key="1">
    <citation type="journal article" date="2010" name="Science">
        <title>Genomic comparison of the ants Camponotus floridanus and Harpegnathos saltator.</title>
        <authorList>
            <person name="Bonasio R."/>
            <person name="Zhang G."/>
            <person name="Ye C."/>
            <person name="Mutti N.S."/>
            <person name="Fang X."/>
            <person name="Qin N."/>
            <person name="Donahue G."/>
            <person name="Yang P."/>
            <person name="Li Q."/>
            <person name="Li C."/>
            <person name="Zhang P."/>
            <person name="Huang Z."/>
            <person name="Berger S.L."/>
            <person name="Reinberg D."/>
            <person name="Wang J."/>
            <person name="Liebig J."/>
        </authorList>
    </citation>
    <scope>NUCLEOTIDE SEQUENCE [LARGE SCALE GENOMIC DNA]</scope>
    <source>
        <strain evidence="1 2">R22 G/1</strain>
    </source>
</reference>
<gene>
    <name evidence="1" type="ORF">EAI_06037</name>
</gene>
<proteinExistence type="predicted"/>
<keyword evidence="2" id="KW-1185">Reference proteome</keyword>
<organism evidence="2">
    <name type="scientific">Harpegnathos saltator</name>
    <name type="common">Jerdon's jumping ant</name>
    <dbReference type="NCBI Taxonomy" id="610380"/>
    <lineage>
        <taxon>Eukaryota</taxon>
        <taxon>Metazoa</taxon>
        <taxon>Ecdysozoa</taxon>
        <taxon>Arthropoda</taxon>
        <taxon>Hexapoda</taxon>
        <taxon>Insecta</taxon>
        <taxon>Pterygota</taxon>
        <taxon>Neoptera</taxon>
        <taxon>Endopterygota</taxon>
        <taxon>Hymenoptera</taxon>
        <taxon>Apocrita</taxon>
        <taxon>Aculeata</taxon>
        <taxon>Formicoidea</taxon>
        <taxon>Formicidae</taxon>
        <taxon>Ponerinae</taxon>
        <taxon>Ponerini</taxon>
        <taxon>Harpegnathos</taxon>
    </lineage>
</organism>
<evidence type="ECO:0000313" key="2">
    <source>
        <dbReference type="Proteomes" id="UP000008237"/>
    </source>
</evidence>
<dbReference type="EMBL" id="GL453849">
    <property type="protein sequence ID" value="EFN75418.1"/>
    <property type="molecule type" value="Genomic_DNA"/>
</dbReference>
<protein>
    <submittedName>
        <fullName evidence="1">Uncharacterized protein</fullName>
    </submittedName>
</protein>